<dbReference type="InterPro" id="IPR016187">
    <property type="entry name" value="CTDL_fold"/>
</dbReference>
<dbReference type="EMBL" id="BTSY01000149">
    <property type="protein sequence ID" value="GMT37476.1"/>
    <property type="molecule type" value="Genomic_DNA"/>
</dbReference>
<sequence length="84" mass="9373">SVFPIPRGGNCTAMLTESSMAQWINEDCDNQKLPFICRRHGYSTVRAECTLDALIEGKDNGVVKSWQADPPNIDDLLSLIDRFS</sequence>
<dbReference type="EMBL" id="BTSY01000004">
    <property type="protein sequence ID" value="GMT22277.1"/>
    <property type="molecule type" value="Genomic_DNA"/>
</dbReference>
<dbReference type="Proteomes" id="UP001432322">
    <property type="component" value="Unassembled WGS sequence"/>
</dbReference>
<proteinExistence type="predicted"/>
<dbReference type="InterPro" id="IPR018378">
    <property type="entry name" value="C-type_lectin_CS"/>
</dbReference>
<dbReference type="AlphaFoldDB" id="A0AAV5VU94"/>
<keyword evidence="3" id="KW-1185">Reference proteome</keyword>
<evidence type="ECO:0000313" key="2">
    <source>
        <dbReference type="EMBL" id="GMT37476.1"/>
    </source>
</evidence>
<organism evidence="1 3">
    <name type="scientific">Pristionchus fissidentatus</name>
    <dbReference type="NCBI Taxonomy" id="1538716"/>
    <lineage>
        <taxon>Eukaryota</taxon>
        <taxon>Metazoa</taxon>
        <taxon>Ecdysozoa</taxon>
        <taxon>Nematoda</taxon>
        <taxon>Chromadorea</taxon>
        <taxon>Rhabditida</taxon>
        <taxon>Rhabditina</taxon>
        <taxon>Diplogasteromorpha</taxon>
        <taxon>Diplogasteroidea</taxon>
        <taxon>Neodiplogasteridae</taxon>
        <taxon>Pristionchus</taxon>
    </lineage>
</organism>
<evidence type="ECO:0000313" key="1">
    <source>
        <dbReference type="EMBL" id="GMT22277.1"/>
    </source>
</evidence>
<gene>
    <name evidence="1" type="ORF">PFISCL1PPCAC_13574</name>
    <name evidence="2" type="ORF">PFISCL1PPCAC_28773</name>
</gene>
<feature type="non-terminal residue" evidence="1">
    <location>
        <position position="1"/>
    </location>
</feature>
<name>A0AAV5VU94_9BILA</name>
<protein>
    <submittedName>
        <fullName evidence="1">Uncharacterized protein</fullName>
    </submittedName>
</protein>
<dbReference type="PROSITE" id="PS00615">
    <property type="entry name" value="C_TYPE_LECTIN_1"/>
    <property type="match status" value="1"/>
</dbReference>
<comment type="caution">
    <text evidence="1">The sequence shown here is derived from an EMBL/GenBank/DDBJ whole genome shotgun (WGS) entry which is preliminary data.</text>
</comment>
<evidence type="ECO:0000313" key="3">
    <source>
        <dbReference type="Proteomes" id="UP001432322"/>
    </source>
</evidence>
<accession>A0AAV5VU94</accession>
<dbReference type="SUPFAM" id="SSF56436">
    <property type="entry name" value="C-type lectin-like"/>
    <property type="match status" value="1"/>
</dbReference>
<reference evidence="1" key="1">
    <citation type="submission" date="2023-10" db="EMBL/GenBank/DDBJ databases">
        <title>Genome assembly of Pristionchus species.</title>
        <authorList>
            <person name="Yoshida K."/>
            <person name="Sommer R.J."/>
        </authorList>
    </citation>
    <scope>NUCLEOTIDE SEQUENCE</scope>
    <source>
        <strain evidence="1">RS5133</strain>
    </source>
</reference>